<reference evidence="2 4" key="1">
    <citation type="submission" date="2019-07" db="EMBL/GenBank/DDBJ databases">
        <title>Whole genome shotgun sequence of Cellulomonas hominis NBRC 16055.</title>
        <authorList>
            <person name="Hosoyama A."/>
            <person name="Uohara A."/>
            <person name="Ohji S."/>
            <person name="Ichikawa N."/>
        </authorList>
    </citation>
    <scope>NUCLEOTIDE SEQUENCE [LARGE SCALE GENOMIC DNA]</scope>
    <source>
        <strain evidence="2 4">NBRC 16055</strain>
    </source>
</reference>
<name>A0A511FC21_9CELL</name>
<protein>
    <submittedName>
        <fullName evidence="2">Uncharacterized protein</fullName>
    </submittedName>
</protein>
<proteinExistence type="predicted"/>
<dbReference type="RefSeq" id="WP_146837203.1">
    <property type="nucleotide sequence ID" value="NZ_BJVQ01000024.1"/>
</dbReference>
<gene>
    <name evidence="2" type="ORF">CHO01_19320</name>
    <name evidence="3" type="ORF">HNR08_001331</name>
</gene>
<keyword evidence="4" id="KW-1185">Reference proteome</keyword>
<evidence type="ECO:0000313" key="5">
    <source>
        <dbReference type="Proteomes" id="UP000564629"/>
    </source>
</evidence>
<evidence type="ECO:0000256" key="1">
    <source>
        <dbReference type="SAM" id="SignalP"/>
    </source>
</evidence>
<dbReference type="Proteomes" id="UP000564629">
    <property type="component" value="Unassembled WGS sequence"/>
</dbReference>
<accession>A0A511FC21</accession>
<feature type="signal peptide" evidence="1">
    <location>
        <begin position="1"/>
        <end position="19"/>
    </location>
</feature>
<evidence type="ECO:0000313" key="4">
    <source>
        <dbReference type="Proteomes" id="UP000321723"/>
    </source>
</evidence>
<keyword evidence="1" id="KW-0732">Signal</keyword>
<feature type="chain" id="PRO_5036363238" evidence="1">
    <location>
        <begin position="20"/>
        <end position="317"/>
    </location>
</feature>
<reference evidence="3 5" key="2">
    <citation type="submission" date="2020-08" db="EMBL/GenBank/DDBJ databases">
        <title>Sequencing the genomes of 1000 actinobacteria strains.</title>
        <authorList>
            <person name="Klenk H.-P."/>
        </authorList>
    </citation>
    <scope>NUCLEOTIDE SEQUENCE [LARGE SCALE GENOMIC DNA]</scope>
    <source>
        <strain evidence="3 5">DSM 9581</strain>
    </source>
</reference>
<dbReference type="EMBL" id="JACHDN010000001">
    <property type="protein sequence ID" value="MBB5472595.1"/>
    <property type="molecule type" value="Genomic_DNA"/>
</dbReference>
<organism evidence="2 4">
    <name type="scientific">Cellulomonas hominis</name>
    <dbReference type="NCBI Taxonomy" id="156981"/>
    <lineage>
        <taxon>Bacteria</taxon>
        <taxon>Bacillati</taxon>
        <taxon>Actinomycetota</taxon>
        <taxon>Actinomycetes</taxon>
        <taxon>Micrococcales</taxon>
        <taxon>Cellulomonadaceae</taxon>
        <taxon>Cellulomonas</taxon>
    </lineage>
</organism>
<evidence type="ECO:0000313" key="2">
    <source>
        <dbReference type="EMBL" id="GEL46816.1"/>
    </source>
</evidence>
<dbReference type="AlphaFoldDB" id="A0A511FC21"/>
<dbReference type="EMBL" id="BJVQ01000024">
    <property type="protein sequence ID" value="GEL46816.1"/>
    <property type="molecule type" value="Genomic_DNA"/>
</dbReference>
<dbReference type="OrthoDB" id="4412570at2"/>
<sequence>MVAVAILALLITAGGSAHAAPTSDPVEQTAELIEAIAPRSSPLEVGSEADGAIHFITETAVTTIPLSPELPVTIEDADGLVAPFGIDLPAEVNVTSAQTATDGTVVFPAVGRGVDVAVQTTTAGDVRLQTVIADPEAPHTFTYDFSDGIAPKLRDDGSALLVSDDDGEVVMSRGEVAPPWAVDAAGRDVDTSYTVEGSKLIQMVRPGPGATYPIVADPTVTVGTGIYVYFSQQETKSIAASPITDRAHYVGILCGAIPNGPAAAACMAITGDTIKSIANTFKSAAKNKQRVELKFLVVPMPPHATPMLTLVGWKPVA</sequence>
<comment type="caution">
    <text evidence="2">The sequence shown here is derived from an EMBL/GenBank/DDBJ whole genome shotgun (WGS) entry which is preliminary data.</text>
</comment>
<dbReference type="Proteomes" id="UP000321723">
    <property type="component" value="Unassembled WGS sequence"/>
</dbReference>
<evidence type="ECO:0000313" key="3">
    <source>
        <dbReference type="EMBL" id="MBB5472595.1"/>
    </source>
</evidence>